<evidence type="ECO:0000313" key="4">
    <source>
        <dbReference type="Proteomes" id="UP000233551"/>
    </source>
</evidence>
<evidence type="ECO:0000256" key="2">
    <source>
        <dbReference type="SAM" id="Phobius"/>
    </source>
</evidence>
<sequence length="97" mass="10912">MTAAAGERKKMLAGQRPPELKTKKTREREREKAGALLEMRKLAGKWISSDVHFSPVRFSFIRRKPPILGLGLYMGLGLDMSLGLSVLTFLKPSPFIR</sequence>
<reference evidence="3 4" key="1">
    <citation type="submission" date="2017-11" db="EMBL/GenBank/DDBJ databases">
        <title>De-novo sequencing of pomegranate (Punica granatum L.) genome.</title>
        <authorList>
            <person name="Akparov Z."/>
            <person name="Amiraslanov A."/>
            <person name="Hajiyeva S."/>
            <person name="Abbasov M."/>
            <person name="Kaur K."/>
            <person name="Hamwieh A."/>
            <person name="Solovyev V."/>
            <person name="Salamov A."/>
            <person name="Braich B."/>
            <person name="Kosarev P."/>
            <person name="Mahmoud A."/>
            <person name="Hajiyev E."/>
            <person name="Babayeva S."/>
            <person name="Izzatullayeva V."/>
            <person name="Mammadov A."/>
            <person name="Mammadov A."/>
            <person name="Sharifova S."/>
            <person name="Ojaghi J."/>
            <person name="Eynullazada K."/>
            <person name="Bayramov B."/>
            <person name="Abdulazimova A."/>
            <person name="Shahmuradov I."/>
        </authorList>
    </citation>
    <scope>NUCLEOTIDE SEQUENCE [LARGE SCALE GENOMIC DNA]</scope>
    <source>
        <strain evidence="4">cv. AG2017</strain>
        <tissue evidence="3">Leaf</tissue>
    </source>
</reference>
<accession>A0A2I0ITS4</accession>
<feature type="region of interest" description="Disordered" evidence="1">
    <location>
        <begin position="1"/>
        <end position="32"/>
    </location>
</feature>
<feature type="compositionally biased region" description="Basic and acidic residues" evidence="1">
    <location>
        <begin position="18"/>
        <end position="32"/>
    </location>
</feature>
<name>A0A2I0ITS4_PUNGR</name>
<evidence type="ECO:0000256" key="1">
    <source>
        <dbReference type="SAM" id="MobiDB-lite"/>
    </source>
</evidence>
<keyword evidence="4" id="KW-1185">Reference proteome</keyword>
<feature type="transmembrane region" description="Helical" evidence="2">
    <location>
        <begin position="67"/>
        <end position="90"/>
    </location>
</feature>
<organism evidence="3 4">
    <name type="scientific">Punica granatum</name>
    <name type="common">Pomegranate</name>
    <dbReference type="NCBI Taxonomy" id="22663"/>
    <lineage>
        <taxon>Eukaryota</taxon>
        <taxon>Viridiplantae</taxon>
        <taxon>Streptophyta</taxon>
        <taxon>Embryophyta</taxon>
        <taxon>Tracheophyta</taxon>
        <taxon>Spermatophyta</taxon>
        <taxon>Magnoliopsida</taxon>
        <taxon>eudicotyledons</taxon>
        <taxon>Gunneridae</taxon>
        <taxon>Pentapetalae</taxon>
        <taxon>rosids</taxon>
        <taxon>malvids</taxon>
        <taxon>Myrtales</taxon>
        <taxon>Lythraceae</taxon>
        <taxon>Punica</taxon>
    </lineage>
</organism>
<dbReference type="Proteomes" id="UP000233551">
    <property type="component" value="Unassembled WGS sequence"/>
</dbReference>
<proteinExistence type="predicted"/>
<keyword evidence="2" id="KW-0812">Transmembrane</keyword>
<gene>
    <name evidence="3" type="ORF">CRG98_032236</name>
</gene>
<dbReference type="EMBL" id="PGOL01002509">
    <property type="protein sequence ID" value="PKI47401.1"/>
    <property type="molecule type" value="Genomic_DNA"/>
</dbReference>
<feature type="compositionally biased region" description="Basic and acidic residues" evidence="1">
    <location>
        <begin position="1"/>
        <end position="10"/>
    </location>
</feature>
<keyword evidence="2" id="KW-1133">Transmembrane helix</keyword>
<protein>
    <submittedName>
        <fullName evidence="3">Uncharacterized protein</fullName>
    </submittedName>
</protein>
<keyword evidence="2" id="KW-0472">Membrane</keyword>
<dbReference type="AlphaFoldDB" id="A0A2I0ITS4"/>
<comment type="caution">
    <text evidence="3">The sequence shown here is derived from an EMBL/GenBank/DDBJ whole genome shotgun (WGS) entry which is preliminary data.</text>
</comment>
<evidence type="ECO:0000313" key="3">
    <source>
        <dbReference type="EMBL" id="PKI47401.1"/>
    </source>
</evidence>